<evidence type="ECO:0000313" key="2">
    <source>
        <dbReference type="EMBL" id="OQX02724.1"/>
    </source>
</evidence>
<dbReference type="Pfam" id="PF03869">
    <property type="entry name" value="Arc"/>
    <property type="match status" value="1"/>
</dbReference>
<protein>
    <recommendedName>
        <fullName evidence="1">Arc-like DNA binding domain-containing protein</fullName>
    </recommendedName>
</protein>
<dbReference type="AlphaFoldDB" id="A0A1Y1QCN5"/>
<dbReference type="EMBL" id="MTEJ01000461">
    <property type="protein sequence ID" value="OQX02724.1"/>
    <property type="molecule type" value="Genomic_DNA"/>
</dbReference>
<dbReference type="GO" id="GO:0003677">
    <property type="term" value="F:DNA binding"/>
    <property type="evidence" value="ECO:0007669"/>
    <property type="project" value="InterPro"/>
</dbReference>
<dbReference type="GO" id="GO:0006355">
    <property type="term" value="P:regulation of DNA-templated transcription"/>
    <property type="evidence" value="ECO:0007669"/>
    <property type="project" value="InterPro"/>
</dbReference>
<dbReference type="InterPro" id="IPR010985">
    <property type="entry name" value="Ribbon_hlx_hlx"/>
</dbReference>
<comment type="caution">
    <text evidence="2">The sequence shown here is derived from an EMBL/GenBank/DDBJ whole genome shotgun (WGS) entry which is preliminary data.</text>
</comment>
<accession>A0A1Y1QCN5</accession>
<dbReference type="SUPFAM" id="SSF47598">
    <property type="entry name" value="Ribbon-helix-helix"/>
    <property type="match status" value="1"/>
</dbReference>
<dbReference type="Proteomes" id="UP000192491">
    <property type="component" value="Unassembled WGS sequence"/>
</dbReference>
<organism evidence="2 3">
    <name type="scientific">Thiothrix lacustris</name>
    <dbReference type="NCBI Taxonomy" id="525917"/>
    <lineage>
        <taxon>Bacteria</taxon>
        <taxon>Pseudomonadati</taxon>
        <taxon>Pseudomonadota</taxon>
        <taxon>Gammaproteobacteria</taxon>
        <taxon>Thiotrichales</taxon>
        <taxon>Thiotrichaceae</taxon>
        <taxon>Thiothrix</taxon>
    </lineage>
</organism>
<evidence type="ECO:0000259" key="1">
    <source>
        <dbReference type="Pfam" id="PF03869"/>
    </source>
</evidence>
<evidence type="ECO:0000313" key="3">
    <source>
        <dbReference type="Proteomes" id="UP000192491"/>
    </source>
</evidence>
<gene>
    <name evidence="2" type="ORF">BWK73_41775</name>
</gene>
<feature type="domain" description="Arc-like DNA binding" evidence="1">
    <location>
        <begin position="6"/>
        <end position="49"/>
    </location>
</feature>
<dbReference type="InterPro" id="IPR005569">
    <property type="entry name" value="Arc_DNA-bd_dom"/>
</dbReference>
<dbReference type="Gene3D" id="1.10.1220.10">
    <property type="entry name" value="Met repressor-like"/>
    <property type="match status" value="1"/>
</dbReference>
<dbReference type="InterPro" id="IPR013321">
    <property type="entry name" value="Arc_rbn_hlx_hlx"/>
</dbReference>
<sequence length="81" mass="9113">MKPEQRQLPSYPLRLEPETRAKLEAIAKANGRSLHAEISMRLEESLRGEEAAPADSQSLTVEDMRRVALEVVREELTKAGK</sequence>
<name>A0A1Y1QCN5_9GAMM</name>
<proteinExistence type="predicted"/>
<reference evidence="2 3" key="1">
    <citation type="submission" date="2017-01" db="EMBL/GenBank/DDBJ databases">
        <title>Novel large sulfur bacteria in the metagenomes of groundwater-fed chemosynthetic microbial mats in the Lake Huron basin.</title>
        <authorList>
            <person name="Sharrar A.M."/>
            <person name="Flood B.E."/>
            <person name="Bailey J.V."/>
            <person name="Jones D.S."/>
            <person name="Biddanda B."/>
            <person name="Ruberg S.A."/>
            <person name="Marcus D.N."/>
            <person name="Dick G.J."/>
        </authorList>
    </citation>
    <scope>NUCLEOTIDE SEQUENCE [LARGE SCALE GENOMIC DNA]</scope>
    <source>
        <strain evidence="2">A8</strain>
    </source>
</reference>